<organism evidence="2 3">
    <name type="scientific">Talaromyces islandicus</name>
    <name type="common">Penicillium islandicum</name>
    <dbReference type="NCBI Taxonomy" id="28573"/>
    <lineage>
        <taxon>Eukaryota</taxon>
        <taxon>Fungi</taxon>
        <taxon>Dikarya</taxon>
        <taxon>Ascomycota</taxon>
        <taxon>Pezizomycotina</taxon>
        <taxon>Eurotiomycetes</taxon>
        <taxon>Eurotiomycetidae</taxon>
        <taxon>Eurotiales</taxon>
        <taxon>Trichocomaceae</taxon>
        <taxon>Talaromyces</taxon>
        <taxon>Talaromyces sect. Islandici</taxon>
    </lineage>
</organism>
<gene>
    <name evidence="2" type="ORF">PISL3812_09914</name>
</gene>
<dbReference type="AlphaFoldDB" id="A0A0U1MB51"/>
<reference evidence="2 3" key="1">
    <citation type="submission" date="2015-04" db="EMBL/GenBank/DDBJ databases">
        <authorList>
            <person name="Syromyatnikov M.Y."/>
            <person name="Popov V.N."/>
        </authorList>
    </citation>
    <scope>NUCLEOTIDE SEQUENCE [LARGE SCALE GENOMIC DNA]</scope>
    <source>
        <strain evidence="2">WF-38-12</strain>
    </source>
</reference>
<feature type="compositionally biased region" description="Basic and acidic residues" evidence="1">
    <location>
        <begin position="1"/>
        <end position="28"/>
    </location>
</feature>
<dbReference type="Proteomes" id="UP000054383">
    <property type="component" value="Unassembled WGS sequence"/>
</dbReference>
<feature type="region of interest" description="Disordered" evidence="1">
    <location>
        <begin position="1"/>
        <end position="74"/>
    </location>
</feature>
<protein>
    <submittedName>
        <fullName evidence="2">Uncharacterized protein</fullName>
    </submittedName>
</protein>
<dbReference type="EMBL" id="CVMT01000021">
    <property type="protein sequence ID" value="CRG92843.1"/>
    <property type="molecule type" value="Genomic_DNA"/>
</dbReference>
<sequence length="110" mass="12815">MDKKSAETRPSRTLKIPKETKAVRRDDPNLELLDGELSDTDPRRMSPRRDEKSTERLSGEAAKTLEEERKSAEQTFSRLREEISELESGIKQQEENNEWVTQEINKLSKK</sequence>
<feature type="compositionally biased region" description="Basic and acidic residues" evidence="1">
    <location>
        <begin position="40"/>
        <end position="74"/>
    </location>
</feature>
<accession>A0A0U1MB51</accession>
<dbReference type="OrthoDB" id="2163284at2759"/>
<name>A0A0U1MB51_TALIS</name>
<evidence type="ECO:0000313" key="3">
    <source>
        <dbReference type="Proteomes" id="UP000054383"/>
    </source>
</evidence>
<evidence type="ECO:0000256" key="1">
    <source>
        <dbReference type="SAM" id="MobiDB-lite"/>
    </source>
</evidence>
<proteinExistence type="predicted"/>
<evidence type="ECO:0000313" key="2">
    <source>
        <dbReference type="EMBL" id="CRG92843.1"/>
    </source>
</evidence>
<keyword evidence="3" id="KW-1185">Reference proteome</keyword>